<keyword evidence="2" id="KW-1133">Transmembrane helix</keyword>
<feature type="region of interest" description="Disordered" evidence="1">
    <location>
        <begin position="148"/>
        <end position="191"/>
    </location>
</feature>
<keyword evidence="2" id="KW-0472">Membrane</keyword>
<reference evidence="3" key="1">
    <citation type="journal article" date="2021" name="PeerJ">
        <title>Extensive microbial diversity within the chicken gut microbiome revealed by metagenomics and culture.</title>
        <authorList>
            <person name="Gilroy R."/>
            <person name="Ravi A."/>
            <person name="Getino M."/>
            <person name="Pursley I."/>
            <person name="Horton D.L."/>
            <person name="Alikhan N.F."/>
            <person name="Baker D."/>
            <person name="Gharbi K."/>
            <person name="Hall N."/>
            <person name="Watson M."/>
            <person name="Adriaenssens E.M."/>
            <person name="Foster-Nyarko E."/>
            <person name="Jarju S."/>
            <person name="Secka A."/>
            <person name="Antonio M."/>
            <person name="Oren A."/>
            <person name="Chaudhuri R.R."/>
            <person name="La Ragione R."/>
            <person name="Hildebrand F."/>
            <person name="Pallen M.J."/>
        </authorList>
    </citation>
    <scope>NUCLEOTIDE SEQUENCE</scope>
    <source>
        <strain evidence="3">687</strain>
    </source>
</reference>
<feature type="compositionally biased region" description="Polar residues" evidence="1">
    <location>
        <begin position="155"/>
        <end position="171"/>
    </location>
</feature>
<protein>
    <submittedName>
        <fullName evidence="3">DUF805 domain-containing protein</fullName>
    </submittedName>
</protein>
<dbReference type="Pfam" id="PF05656">
    <property type="entry name" value="DUF805"/>
    <property type="match status" value="1"/>
</dbReference>
<feature type="transmembrane region" description="Helical" evidence="2">
    <location>
        <begin position="83"/>
        <end position="107"/>
    </location>
</feature>
<dbReference type="InterPro" id="IPR008523">
    <property type="entry name" value="DUF805"/>
</dbReference>
<comment type="caution">
    <text evidence="3">The sequence shown here is derived from an EMBL/GenBank/DDBJ whole genome shotgun (WGS) entry which is preliminary data.</text>
</comment>
<dbReference type="AlphaFoldDB" id="A0A9E2NTP8"/>
<proteinExistence type="predicted"/>
<name>A0A9E2NTP8_9GAMM</name>
<dbReference type="PANTHER" id="PTHR34980">
    <property type="entry name" value="INNER MEMBRANE PROTEIN-RELATED-RELATED"/>
    <property type="match status" value="1"/>
</dbReference>
<dbReference type="Proteomes" id="UP000824150">
    <property type="component" value="Unassembled WGS sequence"/>
</dbReference>
<dbReference type="GO" id="GO:0005886">
    <property type="term" value="C:plasma membrane"/>
    <property type="evidence" value="ECO:0007669"/>
    <property type="project" value="TreeGrafter"/>
</dbReference>
<feature type="transmembrane region" description="Helical" evidence="2">
    <location>
        <begin position="53"/>
        <end position="71"/>
    </location>
</feature>
<gene>
    <name evidence="3" type="ORF">IAA31_03715</name>
</gene>
<keyword evidence="2" id="KW-0812">Transmembrane</keyword>
<accession>A0A9E2NTP8</accession>
<evidence type="ECO:0000256" key="1">
    <source>
        <dbReference type="SAM" id="MobiDB-lite"/>
    </source>
</evidence>
<reference evidence="3" key="2">
    <citation type="submission" date="2021-04" db="EMBL/GenBank/DDBJ databases">
        <authorList>
            <person name="Gilroy R."/>
        </authorList>
    </citation>
    <scope>NUCLEOTIDE SEQUENCE</scope>
    <source>
        <strain evidence="3">687</strain>
    </source>
</reference>
<dbReference type="EMBL" id="JAHLFG010000038">
    <property type="protein sequence ID" value="MBU3826579.1"/>
    <property type="molecule type" value="Genomic_DNA"/>
</dbReference>
<evidence type="ECO:0000256" key="2">
    <source>
        <dbReference type="SAM" id="Phobius"/>
    </source>
</evidence>
<evidence type="ECO:0000313" key="4">
    <source>
        <dbReference type="Proteomes" id="UP000824150"/>
    </source>
</evidence>
<dbReference type="PANTHER" id="PTHR34980:SF2">
    <property type="entry name" value="INNER MEMBRANE PROTEIN YHAH-RELATED"/>
    <property type="match status" value="1"/>
</dbReference>
<feature type="transmembrane region" description="Helical" evidence="2">
    <location>
        <begin position="28"/>
        <end position="47"/>
    </location>
</feature>
<sequence>MVGFIDAVKTCALKKPFNFRDRAPRAEYWWYMLALMILSVIVNILILVPIVGAILYLVFSIFSFITTLSAAARRLHDIDRTAWWLVAPYGVLILGMIVMLLAAALSADFLTSIAGIIFIVGGLIFIVLLIFFVLPGTRGPNRFGPDPNGLALATPNVSEQATPESQSSPAQPANPGAQIPGSDGDFTKIEK</sequence>
<organism evidence="3 4">
    <name type="scientific">Candidatus Anaerobiospirillum merdipullorum</name>
    <dbReference type="NCBI Taxonomy" id="2838450"/>
    <lineage>
        <taxon>Bacteria</taxon>
        <taxon>Pseudomonadati</taxon>
        <taxon>Pseudomonadota</taxon>
        <taxon>Gammaproteobacteria</taxon>
        <taxon>Aeromonadales</taxon>
        <taxon>Succinivibrionaceae</taxon>
        <taxon>Anaerobiospirillum</taxon>
    </lineage>
</organism>
<feature type="transmembrane region" description="Helical" evidence="2">
    <location>
        <begin position="113"/>
        <end position="134"/>
    </location>
</feature>
<evidence type="ECO:0000313" key="3">
    <source>
        <dbReference type="EMBL" id="MBU3826579.1"/>
    </source>
</evidence>